<dbReference type="EMBL" id="BLPG01000001">
    <property type="protein sequence ID" value="GFJ88633.1"/>
    <property type="molecule type" value="Genomic_DNA"/>
</dbReference>
<dbReference type="Gene3D" id="3.40.720.10">
    <property type="entry name" value="Alkaline Phosphatase, subunit A"/>
    <property type="match status" value="1"/>
</dbReference>
<dbReference type="GO" id="GO:0016787">
    <property type="term" value="F:hydrolase activity"/>
    <property type="evidence" value="ECO:0007669"/>
    <property type="project" value="UniProtKB-ARBA"/>
</dbReference>
<proteinExistence type="predicted"/>
<dbReference type="Proteomes" id="UP000482960">
    <property type="component" value="Unassembled WGS sequence"/>
</dbReference>
<keyword evidence="2" id="KW-1185">Reference proteome</keyword>
<gene>
    <name evidence="1" type="ORF">Prum_022750</name>
</gene>
<dbReference type="RefSeq" id="WP_246277802.1">
    <property type="nucleotide sequence ID" value="NZ_BAABJB010000015.1"/>
</dbReference>
<dbReference type="PANTHER" id="PTHR10151:SF120">
    <property type="entry name" value="BIS(5'-ADENOSYL)-TRIPHOSPHATASE"/>
    <property type="match status" value="1"/>
</dbReference>
<dbReference type="Pfam" id="PF01663">
    <property type="entry name" value="Phosphodiest"/>
    <property type="match status" value="1"/>
</dbReference>
<dbReference type="InterPro" id="IPR017850">
    <property type="entry name" value="Alkaline_phosphatase_core_sf"/>
</dbReference>
<dbReference type="PANTHER" id="PTHR10151">
    <property type="entry name" value="ECTONUCLEOTIDE PYROPHOSPHATASE/PHOSPHODIESTERASE"/>
    <property type="match status" value="1"/>
</dbReference>
<evidence type="ECO:0000313" key="2">
    <source>
        <dbReference type="Proteomes" id="UP000482960"/>
    </source>
</evidence>
<dbReference type="SUPFAM" id="SSF53649">
    <property type="entry name" value="Alkaline phosphatase-like"/>
    <property type="match status" value="1"/>
</dbReference>
<name>A0A6V8KU68_9ACTN</name>
<reference evidence="1 2" key="1">
    <citation type="submission" date="2020-03" db="EMBL/GenBank/DDBJ databases">
        <title>Whole genome shotgun sequence of Phytohabitans rumicis NBRC 108638.</title>
        <authorList>
            <person name="Komaki H."/>
            <person name="Tamura T."/>
        </authorList>
    </citation>
    <scope>NUCLEOTIDE SEQUENCE [LARGE SCALE GENOMIC DNA]</scope>
    <source>
        <strain evidence="1 2">NBRC 108638</strain>
    </source>
</reference>
<dbReference type="AlphaFoldDB" id="A0A6V8KU68"/>
<evidence type="ECO:0000313" key="1">
    <source>
        <dbReference type="EMBL" id="GFJ88633.1"/>
    </source>
</evidence>
<protein>
    <submittedName>
        <fullName evidence="1">Alkaline phosphatase family protein</fullName>
    </submittedName>
</protein>
<comment type="caution">
    <text evidence="1">The sequence shown here is derived from an EMBL/GenBank/DDBJ whole genome shotgun (WGS) entry which is preliminary data.</text>
</comment>
<dbReference type="InterPro" id="IPR002591">
    <property type="entry name" value="Phosphodiest/P_Trfase"/>
</dbReference>
<sequence length="381" mass="39436">MTAPFDVVRPAYGTGSLAEVMPSVLATLGVPGAPDPLGLAARLDGVRRVAVLLVDGLGAYQIPLAAPHAPTLADVARGATDLTCGFPSTTPAGLASLGTGAVPGAHGLLAFTVNVPGTDRVLNHGEWWDDPDPVHWQPVPTQLEAARAAGVVATMVSRPEFAGSGMTKAAWRGGAYRGAADADALATEMLAALRAGPGLVGGYHPDVDKAGHIYGLDSPQWRAAVSEVDTLIARLVAGLPADAALLVTADHGQLDVPLDRRWDIDTDPRLSAGVRVVAGEPRVRYLHTLPGARDDVLAAWRAVLGDTSWVVPREEAVAAGWFGPVREEHLARIGDVVVACHAPVAVLATAHEPPSVANLIAYHGSYTAVEMTVPLIVVRGG</sequence>
<reference evidence="1 2" key="2">
    <citation type="submission" date="2020-03" db="EMBL/GenBank/DDBJ databases">
        <authorList>
            <person name="Ichikawa N."/>
            <person name="Kimura A."/>
            <person name="Kitahashi Y."/>
            <person name="Uohara A."/>
        </authorList>
    </citation>
    <scope>NUCLEOTIDE SEQUENCE [LARGE SCALE GENOMIC DNA]</scope>
    <source>
        <strain evidence="1 2">NBRC 108638</strain>
    </source>
</reference>
<organism evidence="1 2">
    <name type="scientific">Phytohabitans rumicis</name>
    <dbReference type="NCBI Taxonomy" id="1076125"/>
    <lineage>
        <taxon>Bacteria</taxon>
        <taxon>Bacillati</taxon>
        <taxon>Actinomycetota</taxon>
        <taxon>Actinomycetes</taxon>
        <taxon>Micromonosporales</taxon>
        <taxon>Micromonosporaceae</taxon>
    </lineage>
</organism>
<accession>A0A6V8KU68</accession>